<keyword evidence="1" id="KW-0812">Transmembrane</keyword>
<reference evidence="2 3" key="1">
    <citation type="submission" date="2019-09" db="EMBL/GenBank/DDBJ databases">
        <title>Sulfurimonas gotlandica sp. nov., a chemoautotrophic and psychrotolerant epsilonproteobacterium isolated from a pelagic redoxcline, and an emended description of the genus Sulfurimonas.</title>
        <authorList>
            <person name="Wang S."/>
            <person name="Jiang L."/>
            <person name="Shao S."/>
        </authorList>
    </citation>
    <scope>NUCLEOTIDE SEQUENCE [LARGE SCALE GENOMIC DNA]</scope>
    <source>
        <strain evidence="2 3">GYSZ_1</strain>
    </source>
</reference>
<evidence type="ECO:0000256" key="1">
    <source>
        <dbReference type="SAM" id="Phobius"/>
    </source>
</evidence>
<sequence>MLNKKAKLSIYTFVFLIMALVVEYLYLDKTKAVSKSQIEAKKEFVSLLGLPDLAISTEATFIRHRSLSSTFEIYKDDGILREYFPSSFIIMNAKNGNIK</sequence>
<protein>
    <submittedName>
        <fullName evidence="2">Uncharacterized protein</fullName>
    </submittedName>
</protein>
<proteinExistence type="predicted"/>
<dbReference type="EMBL" id="CP043617">
    <property type="protein sequence ID" value="QFR49512.1"/>
    <property type="molecule type" value="Genomic_DNA"/>
</dbReference>
<accession>A0A5P8P1A7</accession>
<keyword evidence="3" id="KW-1185">Reference proteome</keyword>
<evidence type="ECO:0000313" key="3">
    <source>
        <dbReference type="Proteomes" id="UP000326944"/>
    </source>
</evidence>
<evidence type="ECO:0000313" key="2">
    <source>
        <dbReference type="EMBL" id="QFR49512.1"/>
    </source>
</evidence>
<gene>
    <name evidence="2" type="ORF">FJR48_07110</name>
</gene>
<feature type="transmembrane region" description="Helical" evidence="1">
    <location>
        <begin position="6"/>
        <end position="27"/>
    </location>
</feature>
<dbReference type="KEGG" id="sulg:FJR48_07110"/>
<dbReference type="RefSeq" id="WP_152307456.1">
    <property type="nucleotide sequence ID" value="NZ_CP043617.1"/>
</dbReference>
<keyword evidence="1" id="KW-1133">Transmembrane helix</keyword>
<dbReference type="AlphaFoldDB" id="A0A5P8P1A7"/>
<dbReference type="Proteomes" id="UP000326944">
    <property type="component" value="Chromosome"/>
</dbReference>
<keyword evidence="1" id="KW-0472">Membrane</keyword>
<name>A0A5P8P1A7_9BACT</name>
<dbReference type="OrthoDB" id="8527335at2"/>
<organism evidence="2 3">
    <name type="scientific">Sulfurimonas lithotrophica</name>
    <dbReference type="NCBI Taxonomy" id="2590022"/>
    <lineage>
        <taxon>Bacteria</taxon>
        <taxon>Pseudomonadati</taxon>
        <taxon>Campylobacterota</taxon>
        <taxon>Epsilonproteobacteria</taxon>
        <taxon>Campylobacterales</taxon>
        <taxon>Sulfurimonadaceae</taxon>
        <taxon>Sulfurimonas</taxon>
    </lineage>
</organism>